<evidence type="ECO:0000313" key="3">
    <source>
        <dbReference type="EMBL" id="EKD01258.1"/>
    </source>
</evidence>
<evidence type="ECO:0000313" key="4">
    <source>
        <dbReference type="Proteomes" id="UP000006757"/>
    </source>
</evidence>
<dbReference type="Gene3D" id="1.25.40.10">
    <property type="entry name" value="Tetratricopeptide repeat domain"/>
    <property type="match status" value="1"/>
</dbReference>
<dbReference type="Gene3D" id="2.170.270.10">
    <property type="entry name" value="SET domain"/>
    <property type="match status" value="1"/>
</dbReference>
<comment type="caution">
    <text evidence="3">The sequence shown here is derived from an EMBL/GenBank/DDBJ whole genome shotgun (WGS) entry which is preliminary data.</text>
</comment>
<dbReference type="HOGENOM" id="CLU_028281_0_3_1"/>
<feature type="compositionally biased region" description="Basic residues" evidence="1">
    <location>
        <begin position="1"/>
        <end position="15"/>
    </location>
</feature>
<dbReference type="OrthoDB" id="2565108at2759"/>
<feature type="domain" description="SET" evidence="2">
    <location>
        <begin position="57"/>
        <end position="196"/>
    </location>
</feature>
<evidence type="ECO:0000256" key="1">
    <source>
        <dbReference type="SAM" id="MobiDB-lite"/>
    </source>
</evidence>
<feature type="compositionally biased region" description="Low complexity" evidence="1">
    <location>
        <begin position="32"/>
        <end position="46"/>
    </location>
</feature>
<proteinExistence type="predicted"/>
<dbReference type="InterPro" id="IPR001214">
    <property type="entry name" value="SET_dom"/>
</dbReference>
<gene>
    <name evidence="3" type="ORF">A1Q2_04415</name>
</gene>
<dbReference type="InterPro" id="IPR011990">
    <property type="entry name" value="TPR-like_helical_dom_sf"/>
</dbReference>
<dbReference type="InterPro" id="IPR046341">
    <property type="entry name" value="SET_dom_sf"/>
</dbReference>
<dbReference type="PROSITE" id="PS50280">
    <property type="entry name" value="SET"/>
    <property type="match status" value="1"/>
</dbReference>
<dbReference type="InterPro" id="IPR053185">
    <property type="entry name" value="SET_domain_protein"/>
</dbReference>
<dbReference type="SUPFAM" id="SSF82199">
    <property type="entry name" value="SET domain"/>
    <property type="match status" value="1"/>
</dbReference>
<dbReference type="EMBL" id="AMBO01000322">
    <property type="protein sequence ID" value="EKD01258.1"/>
    <property type="molecule type" value="Genomic_DNA"/>
</dbReference>
<dbReference type="PANTHER" id="PTHR47332:SF4">
    <property type="entry name" value="SET DOMAIN-CONTAINING PROTEIN 5"/>
    <property type="match status" value="1"/>
</dbReference>
<dbReference type="PANTHER" id="PTHR47332">
    <property type="entry name" value="SET DOMAIN-CONTAINING PROTEIN 5"/>
    <property type="match status" value="1"/>
</dbReference>
<dbReference type="SMART" id="SM00317">
    <property type="entry name" value="SET"/>
    <property type="match status" value="1"/>
</dbReference>
<dbReference type="Proteomes" id="UP000006757">
    <property type="component" value="Unassembled WGS sequence"/>
</dbReference>
<keyword evidence="4" id="KW-1185">Reference proteome</keyword>
<evidence type="ECO:0000259" key="2">
    <source>
        <dbReference type="PROSITE" id="PS50280"/>
    </source>
</evidence>
<dbReference type="InParanoid" id="K1VWR9"/>
<sequence>MSNKSAKRNKARRNKEKRDRDELRAANEYEDTASATSTPGAGPSSASGINYLTEEPCLFEVRSVPGKGLGLVATADIPKGTRMLKEAPLLVVKLGKPVQIEAAVSAAIQSFGPWKKKALLGLYNCHRDTKYKLHGIFVTNALPRGEGAGAVFEFISRINHSCRPNSHICWNDNLGMETVHAIRTISSGEEITINYGHTGVSEERQAWLKKRFKFDCACEVCGLGQRQLRASDSTRRRIRDLTDALHRSLSVPHIPVNIDTIRQNYLDVQELIKGEFGPDCAMRAEIYELAYDIAVLEGRQFHAERQAQAAYDIRVVAQGYDHPDAEEILKTMCDPVSDPCFGVCAPKPRNGRDQ</sequence>
<dbReference type="STRING" id="1220162.K1VWR9"/>
<dbReference type="OMA" id="CTRDEQR"/>
<organism evidence="3 4">
    <name type="scientific">Trichosporon asahii var. asahii (strain CBS 8904)</name>
    <name type="common">Yeast</name>
    <dbReference type="NCBI Taxonomy" id="1220162"/>
    <lineage>
        <taxon>Eukaryota</taxon>
        <taxon>Fungi</taxon>
        <taxon>Dikarya</taxon>
        <taxon>Basidiomycota</taxon>
        <taxon>Agaricomycotina</taxon>
        <taxon>Tremellomycetes</taxon>
        <taxon>Trichosporonales</taxon>
        <taxon>Trichosporonaceae</taxon>
        <taxon>Trichosporon</taxon>
    </lineage>
</organism>
<dbReference type="CDD" id="cd20071">
    <property type="entry name" value="SET_SMYD"/>
    <property type="match status" value="1"/>
</dbReference>
<dbReference type="FunCoup" id="K1VWR9">
    <property type="interactions" value="1"/>
</dbReference>
<accession>K1VWR9</accession>
<name>K1VWR9_TRIAC</name>
<feature type="compositionally biased region" description="Basic and acidic residues" evidence="1">
    <location>
        <begin position="16"/>
        <end position="27"/>
    </location>
</feature>
<reference evidence="3 4" key="1">
    <citation type="journal article" date="2012" name="Eukaryot. Cell">
        <title>Genome sequence of the Trichosporon asahii environmental strain CBS 8904.</title>
        <authorList>
            <person name="Yang R.Y."/>
            <person name="Li H.T."/>
            <person name="Zhu H."/>
            <person name="Zhou G.P."/>
            <person name="Wang M."/>
            <person name="Wang L."/>
        </authorList>
    </citation>
    <scope>NUCLEOTIDE SEQUENCE [LARGE SCALE GENOMIC DNA]</scope>
    <source>
        <strain evidence="3 4">CBS 8904</strain>
    </source>
</reference>
<feature type="region of interest" description="Disordered" evidence="1">
    <location>
        <begin position="1"/>
        <end position="46"/>
    </location>
</feature>
<dbReference type="Pfam" id="PF00856">
    <property type="entry name" value="SET"/>
    <property type="match status" value="1"/>
</dbReference>
<dbReference type="eggNOG" id="KOG2084">
    <property type="taxonomic scope" value="Eukaryota"/>
</dbReference>
<dbReference type="AlphaFoldDB" id="K1VWR9"/>
<protein>
    <recommendedName>
        <fullName evidence="2">SET domain-containing protein</fullName>
    </recommendedName>
</protein>